<gene>
    <name evidence="2" type="ORF">MELA_01937</name>
</gene>
<name>A0A564ZLM7_9BACT</name>
<feature type="domain" description="Reverse transcriptase" evidence="1">
    <location>
        <begin position="46"/>
        <end position="272"/>
    </location>
</feature>
<dbReference type="InterPro" id="IPR043502">
    <property type="entry name" value="DNA/RNA_pol_sf"/>
</dbReference>
<dbReference type="InterPro" id="IPR051083">
    <property type="entry name" value="GrpII_Intron_Splice-Mob/Def"/>
</dbReference>
<dbReference type="EMBL" id="CABIKM010000028">
    <property type="protein sequence ID" value="VUZ85552.1"/>
    <property type="molecule type" value="Genomic_DNA"/>
</dbReference>
<dbReference type="CDD" id="cd01651">
    <property type="entry name" value="RT_G2_intron"/>
    <property type="match status" value="1"/>
</dbReference>
<dbReference type="Pfam" id="PF00078">
    <property type="entry name" value="RVT_1"/>
    <property type="match status" value="1"/>
</dbReference>
<keyword evidence="3" id="KW-1185">Reference proteome</keyword>
<organism evidence="2 3">
    <name type="scientific">Candidatus Methylomirabilis lanthanidiphila</name>
    <dbReference type="NCBI Taxonomy" id="2211376"/>
    <lineage>
        <taxon>Bacteria</taxon>
        <taxon>Candidatus Methylomirabilota</taxon>
        <taxon>Candidatus Methylomirabilia</taxon>
        <taxon>Candidatus Methylomirabilales</taxon>
        <taxon>Candidatus Methylomirabilaceae</taxon>
        <taxon>Candidatus Methylomirabilis</taxon>
    </lineage>
</organism>
<sequence length="298" mass="34281">MFTAISDPQTLHAAWLRVRENQGCAGVDRVTIEDFESGLLYELPRLQRELADGSYRPLPLLRILVDKGNGETRALCVPAVRDRVAQAAALQHIEPILEAQFEDCSFAFRKGRSVRTAVHRIRELYEKGYRWVVDADIDAFFDSIDHDLMRLKIQHYILNKEIQDLLQLWIRAEVWDGKAVTRLTCGIPQGSVVSPILANLFLDDLDEELLRRGMHLVRYADDFIILSKERAQAEAALEVTDKILEQLRLDLDEEKTAIVDFDHGFTYLGVIFVRSLIMVPFEKSGRNARSCTCRRRWI</sequence>
<dbReference type="PANTHER" id="PTHR34047">
    <property type="entry name" value="NUCLEAR INTRON MATURASE 1, MITOCHONDRIAL-RELATED"/>
    <property type="match status" value="1"/>
</dbReference>
<evidence type="ECO:0000259" key="1">
    <source>
        <dbReference type="PROSITE" id="PS50878"/>
    </source>
</evidence>
<dbReference type="SUPFAM" id="SSF56672">
    <property type="entry name" value="DNA/RNA polymerases"/>
    <property type="match status" value="1"/>
</dbReference>
<dbReference type="Gene3D" id="3.30.70.270">
    <property type="match status" value="1"/>
</dbReference>
<reference evidence="2 3" key="1">
    <citation type="submission" date="2019-07" db="EMBL/GenBank/DDBJ databases">
        <authorList>
            <person name="Cremers G."/>
        </authorList>
    </citation>
    <scope>NUCLEOTIDE SEQUENCE [LARGE SCALE GENOMIC DNA]</scope>
</reference>
<evidence type="ECO:0000313" key="2">
    <source>
        <dbReference type="EMBL" id="VUZ85552.1"/>
    </source>
</evidence>
<dbReference type="PANTHER" id="PTHR34047:SF8">
    <property type="entry name" value="PROTEIN YKFC"/>
    <property type="match status" value="1"/>
</dbReference>
<dbReference type="Proteomes" id="UP000334340">
    <property type="component" value="Unassembled WGS sequence"/>
</dbReference>
<dbReference type="InterPro" id="IPR043128">
    <property type="entry name" value="Rev_trsase/Diguanyl_cyclase"/>
</dbReference>
<dbReference type="InterPro" id="IPR000477">
    <property type="entry name" value="RT_dom"/>
</dbReference>
<proteinExistence type="predicted"/>
<accession>A0A564ZLM7</accession>
<evidence type="ECO:0000313" key="3">
    <source>
        <dbReference type="Proteomes" id="UP000334340"/>
    </source>
</evidence>
<dbReference type="AlphaFoldDB" id="A0A564ZLM7"/>
<dbReference type="PROSITE" id="PS50878">
    <property type="entry name" value="RT_POL"/>
    <property type="match status" value="1"/>
</dbReference>
<protein>
    <submittedName>
        <fullName evidence="2">DNA polymerase</fullName>
    </submittedName>
</protein>